<organism evidence="1">
    <name type="scientific">Barrevirus sp</name>
    <dbReference type="NCBI Taxonomy" id="2487763"/>
    <lineage>
        <taxon>Viruses</taxon>
        <taxon>Varidnaviria</taxon>
        <taxon>Bamfordvirae</taxon>
        <taxon>Nucleocytoviricota</taxon>
        <taxon>Megaviricetes</taxon>
        <taxon>Imitervirales</taxon>
        <taxon>Mimiviridae</taxon>
        <taxon>Klosneuvirinae</taxon>
    </lineage>
</organism>
<evidence type="ECO:0000313" key="1">
    <source>
        <dbReference type="EMBL" id="AYV77145.1"/>
    </source>
</evidence>
<dbReference type="Gene3D" id="3.90.226.10">
    <property type="entry name" value="2-enoyl-CoA Hydratase, Chain A, domain 1"/>
    <property type="match status" value="1"/>
</dbReference>
<dbReference type="InterPro" id="IPR029045">
    <property type="entry name" value="ClpP/crotonase-like_dom_sf"/>
</dbReference>
<dbReference type="EMBL" id="MK072011">
    <property type="protein sequence ID" value="AYV77145.1"/>
    <property type="molecule type" value="Genomic_DNA"/>
</dbReference>
<name>A0A3G4ZQJ3_9VIRU</name>
<protein>
    <submittedName>
        <fullName evidence="1">Uncharacterized protein</fullName>
    </submittedName>
</protein>
<dbReference type="SUPFAM" id="SSF52096">
    <property type="entry name" value="ClpP/crotonase"/>
    <property type="match status" value="1"/>
</dbReference>
<reference evidence="1" key="1">
    <citation type="submission" date="2018-10" db="EMBL/GenBank/DDBJ databases">
        <title>Hidden diversity of soil giant viruses.</title>
        <authorList>
            <person name="Schulz F."/>
            <person name="Alteio L."/>
            <person name="Goudeau D."/>
            <person name="Ryan E.M."/>
            <person name="Malmstrom R.R."/>
            <person name="Blanchard J."/>
            <person name="Woyke T."/>
        </authorList>
    </citation>
    <scope>NUCLEOTIDE SEQUENCE</scope>
    <source>
        <strain evidence="1">BAV1</strain>
    </source>
</reference>
<gene>
    <name evidence="1" type="ORF">Barrevirus14_14</name>
</gene>
<accession>A0A3G4ZQJ3</accession>
<proteinExistence type="predicted"/>
<sequence length="282" mass="32435">MDQKEEKEEKDKDEQLVINEIVKLLKKYYVNYQEGKYANIKTIKEFQELWGQEHGGYLTPEEIYKWKQIIQGTTTEKIEEGPIKYPEIKYVVLHNTKVKAIWIPSCPYNDKIIQKQYINIDNDLIMKHFSNTDTITIDLNHNYGGKDTVMMAALSPIFNMTKRRRYLYFKTKDKMVPGLFRVSDGCYSSTSNPTICGTKDTLPNIKNINVLIGETASAGEVIAISFKSISDQFNVSFYGYKTAGLTTYIKYFDLESNKGGIEIPIGYMADAFGNLYKDGVYN</sequence>